<organism evidence="1 2">
    <name type="scientific">Cenarchaeum symbiosum (strain A)</name>
    <dbReference type="NCBI Taxonomy" id="414004"/>
    <lineage>
        <taxon>Archaea</taxon>
        <taxon>Nitrososphaerota</taxon>
        <taxon>Candidatus Cenarchaeales</taxon>
        <taxon>Candidatus Cenarchaeaceae</taxon>
        <taxon>Candidatus Cenarchaeum</taxon>
    </lineage>
</organism>
<dbReference type="Proteomes" id="UP000000758">
    <property type="component" value="Chromosome"/>
</dbReference>
<evidence type="ECO:0000313" key="1">
    <source>
        <dbReference type="EMBL" id="ABK77126.1"/>
    </source>
</evidence>
<proteinExistence type="predicted"/>
<name>A0RUV9_CENSY</name>
<gene>
    <name evidence="1" type="ordered locus">CENSYa_0493</name>
</gene>
<reference evidence="1 2" key="1">
    <citation type="journal article" date="2006" name="Proc. Natl. Acad. Sci. U.S.A.">
        <title>Genomic analysis of the uncultivated marine crenarchaeote Cenarchaeum symbiosum.</title>
        <authorList>
            <person name="Hallam S.J."/>
            <person name="Konstantinidis K.T."/>
            <person name="Putnam N."/>
            <person name="Schleper C."/>
            <person name="Watanabe Y."/>
            <person name="Sugahara J."/>
            <person name="Preston C."/>
            <person name="de la Torre J."/>
            <person name="Richardson P.M."/>
            <person name="DeLong E.F."/>
        </authorList>
    </citation>
    <scope>NUCLEOTIDE SEQUENCE [LARGE SCALE GENOMIC DNA]</scope>
    <source>
        <strain evidence="2">A</strain>
    </source>
</reference>
<evidence type="ECO:0000313" key="2">
    <source>
        <dbReference type="Proteomes" id="UP000000758"/>
    </source>
</evidence>
<dbReference type="EMBL" id="DP000238">
    <property type="protein sequence ID" value="ABK77126.1"/>
    <property type="molecule type" value="Genomic_DNA"/>
</dbReference>
<sequence>MRSLAVLLAAAGMISLGGIIAPAGGTAEISLPADSAPAPQDAGHAGTEPGKARINVFASESYLPLPFKISATEWIIEGRILNGTVMERWSAMGYRDEDAEYTVNVDTVYMVEVMEVLRGSMEKKIISVAVTGGETERYSMNYDRHEVIPGEHFIMFLSEGSCRTRHLSDFRTIAPSGGLYLVEGGIAKNNVESESLPADDLRWEIAWLAWMPKFDVPGVIKRPCLDQSVYEAAHEEDMREGRMRSLWPFENSTYGSVEGHMDELMGLPEVKAFHEMYEGRDITFSDMSTASVRLGFVAQDGDRSAHLIIGYYNREASDFSHVCIDEDPRRLLFEEEGVRTDCFVDPGAP</sequence>
<accession>A0RUV9</accession>
<dbReference type="EnsemblBacteria" id="ABK77126">
    <property type="protein sequence ID" value="ABK77126"/>
    <property type="gene ID" value="CENSYa_0493"/>
</dbReference>
<keyword evidence="2" id="KW-1185">Reference proteome</keyword>
<dbReference type="KEGG" id="csy:CENSYa_0493"/>
<dbReference type="HOGENOM" id="CLU_793667_0_0_2"/>
<protein>
    <submittedName>
        <fullName evidence="1">Uncharacterized protein</fullName>
    </submittedName>
</protein>
<dbReference type="AlphaFoldDB" id="A0RUV9"/>